<dbReference type="GeneID" id="82880586"/>
<dbReference type="Proteomes" id="UP000315353">
    <property type="component" value="Unassembled WGS sequence"/>
</dbReference>
<name>A0A1L7CMJ0_CORFL</name>
<dbReference type="OrthoDB" id="9802433at2"/>
<dbReference type="GO" id="GO:0005975">
    <property type="term" value="P:carbohydrate metabolic process"/>
    <property type="evidence" value="ECO:0007669"/>
    <property type="project" value="InterPro"/>
</dbReference>
<reference evidence="5 7" key="2">
    <citation type="submission" date="2019-06" db="EMBL/GenBank/DDBJ databases">
        <title>Whole genome shotgun sequence of Corynebacterium flavescens NBRC 14136.</title>
        <authorList>
            <person name="Hosoyama A."/>
            <person name="Uohara A."/>
            <person name="Ohji S."/>
            <person name="Ichikawa N."/>
        </authorList>
    </citation>
    <scope>NUCLEOTIDE SEQUENCE [LARGE SCALE GENOMIC DNA]</scope>
    <source>
        <strain evidence="5 7">NBRC 14136</strain>
    </source>
</reference>
<evidence type="ECO:0000256" key="2">
    <source>
        <dbReference type="ARBA" id="ARBA00023295"/>
    </source>
</evidence>
<keyword evidence="6" id="KW-1185">Reference proteome</keyword>
<dbReference type="CDD" id="cd11354">
    <property type="entry name" value="AmyAc_bac_CMD_like"/>
    <property type="match status" value="1"/>
</dbReference>
<dbReference type="Gene3D" id="3.20.20.80">
    <property type="entry name" value="Glycosidases"/>
    <property type="match status" value="1"/>
</dbReference>
<protein>
    <submittedName>
        <fullName evidence="4">Alpha-amylase</fullName>
    </submittedName>
    <submittedName>
        <fullName evidence="5">Cyclomaltodextrinase</fullName>
    </submittedName>
</protein>
<sequence>MGWVDNAIWWHVYPLGFCGAPIREPDESAHGPRLLRLVNWLDYAVELGASGMLLGPVFASHTHGYDSLDQFHLDRRLGSDDNLAELITQCHARGLRIIFDGVFSHASAQHPALLRALQQGPDSPEAALFDVDWQAPGGPQPRVFEGHADLVRFNHETKETENYVTEVMCHWLDRGIDGWRLDAAYSIEPAFWSRVLPRVREHNPQAWILGEVIHGDYPEFVAASGVDSVTQYELWKAIWSSIKEKNLFELDWSLKRHNEFLAHFIPNTFIGNHDVTRIASTLGEEGAVTALAILLTVGGIPSIYSGDEQGFTGIKEDRLGGDDAVRPAFPDSPAQLAPWGWDTYRAHQDLIGLRRRHPWLTSATTQPLSLDNTAYTYRVTARDGERSPDYLEVHINLESHPHVIILDSSGTELWRQQ</sequence>
<dbReference type="GO" id="GO:0016798">
    <property type="term" value="F:hydrolase activity, acting on glycosyl bonds"/>
    <property type="evidence" value="ECO:0007669"/>
    <property type="project" value="UniProtKB-KW"/>
</dbReference>
<organism evidence="4 6">
    <name type="scientific">Corynebacterium flavescens</name>
    <dbReference type="NCBI Taxonomy" id="28028"/>
    <lineage>
        <taxon>Bacteria</taxon>
        <taxon>Bacillati</taxon>
        <taxon>Actinomycetota</taxon>
        <taxon>Actinomycetes</taxon>
        <taxon>Mycobacteriales</taxon>
        <taxon>Corynebacteriaceae</taxon>
        <taxon>Corynebacterium</taxon>
    </lineage>
</organism>
<dbReference type="STRING" id="28028.CFLV_07630"/>
<dbReference type="EMBL" id="CP009246">
    <property type="protein sequence ID" value="APT87072.1"/>
    <property type="molecule type" value="Genomic_DNA"/>
</dbReference>
<evidence type="ECO:0000259" key="3">
    <source>
        <dbReference type="SMART" id="SM00642"/>
    </source>
</evidence>
<dbReference type="InterPro" id="IPR006047">
    <property type="entry name" value="GH13_cat_dom"/>
</dbReference>
<evidence type="ECO:0000313" key="4">
    <source>
        <dbReference type="EMBL" id="APT87072.1"/>
    </source>
</evidence>
<evidence type="ECO:0000256" key="1">
    <source>
        <dbReference type="ARBA" id="ARBA00022801"/>
    </source>
</evidence>
<keyword evidence="1" id="KW-0378">Hydrolase</keyword>
<dbReference type="KEGG" id="cfc:CFLV_07630"/>
<dbReference type="SMART" id="SM00642">
    <property type="entry name" value="Aamy"/>
    <property type="match status" value="1"/>
</dbReference>
<dbReference type="PANTHER" id="PTHR10357:SF210">
    <property type="entry name" value="MALTODEXTRIN GLUCOSIDASE"/>
    <property type="match status" value="1"/>
</dbReference>
<evidence type="ECO:0000313" key="5">
    <source>
        <dbReference type="EMBL" id="GEB96908.1"/>
    </source>
</evidence>
<dbReference type="EMBL" id="BJNB01000003">
    <property type="protein sequence ID" value="GEB96908.1"/>
    <property type="molecule type" value="Genomic_DNA"/>
</dbReference>
<dbReference type="GO" id="GO:0016853">
    <property type="term" value="F:isomerase activity"/>
    <property type="evidence" value="ECO:0007669"/>
    <property type="project" value="UniProtKB-KW"/>
</dbReference>
<dbReference type="SUPFAM" id="SSF51445">
    <property type="entry name" value="(Trans)glycosidases"/>
    <property type="match status" value="1"/>
</dbReference>
<feature type="domain" description="Glycosyl hydrolase family 13 catalytic" evidence="3">
    <location>
        <begin position="11"/>
        <end position="354"/>
    </location>
</feature>
<dbReference type="Proteomes" id="UP000185479">
    <property type="component" value="Chromosome"/>
</dbReference>
<evidence type="ECO:0000313" key="7">
    <source>
        <dbReference type="Proteomes" id="UP000315353"/>
    </source>
</evidence>
<dbReference type="Pfam" id="PF00128">
    <property type="entry name" value="Alpha-amylase"/>
    <property type="match status" value="1"/>
</dbReference>
<gene>
    <name evidence="5" type="ORF">CFL01nite_04030</name>
    <name evidence="4" type="ORF">CFLV_07630</name>
</gene>
<reference evidence="4 6" key="1">
    <citation type="submission" date="2014-08" db="EMBL/GenBank/DDBJ databases">
        <title>Complete genome sequence of Corynebacterium flavescens OJ8(T)(=DSM 20296(T)), isolated from cheese.</title>
        <authorList>
            <person name="Ruckert C."/>
            <person name="Albersmeier A."/>
            <person name="Winkler A."/>
            <person name="Kalinowski J."/>
        </authorList>
    </citation>
    <scope>NUCLEOTIDE SEQUENCE [LARGE SCALE GENOMIC DNA]</scope>
    <source>
        <strain evidence="4 6">OJ8</strain>
    </source>
</reference>
<dbReference type="RefSeq" id="WP_075730013.1">
    <property type="nucleotide sequence ID" value="NZ_BJNB01000003.1"/>
</dbReference>
<dbReference type="AlphaFoldDB" id="A0A1L7CMJ0"/>
<dbReference type="InterPro" id="IPR017853">
    <property type="entry name" value="GH"/>
</dbReference>
<dbReference type="PANTHER" id="PTHR10357">
    <property type="entry name" value="ALPHA-AMYLASE FAMILY MEMBER"/>
    <property type="match status" value="1"/>
</dbReference>
<evidence type="ECO:0000313" key="6">
    <source>
        <dbReference type="Proteomes" id="UP000185479"/>
    </source>
</evidence>
<keyword evidence="2" id="KW-0326">Glycosidase</keyword>
<proteinExistence type="predicted"/>
<accession>A0A1L7CMJ0</accession>